<dbReference type="EMBL" id="JBHTJP010000035">
    <property type="protein sequence ID" value="MFD0977238.1"/>
    <property type="molecule type" value="Genomic_DNA"/>
</dbReference>
<gene>
    <name evidence="1" type="ORF">ACFQ1G_10580</name>
</gene>
<proteinExistence type="predicted"/>
<evidence type="ECO:0000313" key="1">
    <source>
        <dbReference type="EMBL" id="MFD0977238.1"/>
    </source>
</evidence>
<organism evidence="1 2">
    <name type="scientific">Salinimicrobium gaetbulicola</name>
    <dbReference type="NCBI Taxonomy" id="999702"/>
    <lineage>
        <taxon>Bacteria</taxon>
        <taxon>Pseudomonadati</taxon>
        <taxon>Bacteroidota</taxon>
        <taxon>Flavobacteriia</taxon>
        <taxon>Flavobacteriales</taxon>
        <taxon>Flavobacteriaceae</taxon>
        <taxon>Salinimicrobium</taxon>
    </lineage>
</organism>
<dbReference type="RefSeq" id="WP_380739355.1">
    <property type="nucleotide sequence ID" value="NZ_JBHTJP010000035.1"/>
</dbReference>
<sequence>MNLQRFLILTGILCLPFMSSGQRLWDGEYNRLGLQAGINHFTIQTSEPLPISSGISWTAGFTTWDSFYNDFMFIYGINFYDLKLTMDGRENEDPDSPYAEIPFTMLGVQANFFGSYKIVDHYLSIHAGPILQLNGKFDARQDAEYFTIEGFEANPIDLEEISKLNFNLAIGLAGGLEKVKLWVQYQYGVNNIFKKLTDDGLGEKDPKLENLTGHISMVTGGLIVFL</sequence>
<evidence type="ECO:0008006" key="3">
    <source>
        <dbReference type="Google" id="ProtNLM"/>
    </source>
</evidence>
<name>A0ABW3IIX4_9FLAO</name>
<reference evidence="2" key="1">
    <citation type="journal article" date="2019" name="Int. J. Syst. Evol. Microbiol.">
        <title>The Global Catalogue of Microorganisms (GCM) 10K type strain sequencing project: providing services to taxonomists for standard genome sequencing and annotation.</title>
        <authorList>
            <consortium name="The Broad Institute Genomics Platform"/>
            <consortium name="The Broad Institute Genome Sequencing Center for Infectious Disease"/>
            <person name="Wu L."/>
            <person name="Ma J."/>
        </authorList>
    </citation>
    <scope>NUCLEOTIDE SEQUENCE [LARGE SCALE GENOMIC DNA]</scope>
    <source>
        <strain evidence="2">CCUG 60898</strain>
    </source>
</reference>
<keyword evidence="2" id="KW-1185">Reference proteome</keyword>
<evidence type="ECO:0000313" key="2">
    <source>
        <dbReference type="Proteomes" id="UP001597100"/>
    </source>
</evidence>
<dbReference type="Proteomes" id="UP001597100">
    <property type="component" value="Unassembled WGS sequence"/>
</dbReference>
<protein>
    <recommendedName>
        <fullName evidence="3">Outer membrane protein with beta-barrel domain</fullName>
    </recommendedName>
</protein>
<comment type="caution">
    <text evidence="1">The sequence shown here is derived from an EMBL/GenBank/DDBJ whole genome shotgun (WGS) entry which is preliminary data.</text>
</comment>
<accession>A0ABW3IIX4</accession>